<dbReference type="Proteomes" id="UP001597145">
    <property type="component" value="Unassembled WGS sequence"/>
</dbReference>
<accession>A0ABW4FIE5</accession>
<proteinExistence type="predicted"/>
<evidence type="ECO:0000313" key="2">
    <source>
        <dbReference type="Proteomes" id="UP001597145"/>
    </source>
</evidence>
<evidence type="ECO:0000313" key="1">
    <source>
        <dbReference type="EMBL" id="MFD1528742.1"/>
    </source>
</evidence>
<dbReference type="Gene3D" id="3.40.50.300">
    <property type="entry name" value="P-loop containing nucleotide triphosphate hydrolases"/>
    <property type="match status" value="1"/>
</dbReference>
<gene>
    <name evidence="1" type="ORF">ACFSCY_04735</name>
</gene>
<name>A0ABW4FIE5_9PSEU</name>
<dbReference type="Pfam" id="PF13671">
    <property type="entry name" value="AAA_33"/>
    <property type="match status" value="1"/>
</dbReference>
<reference evidence="2" key="1">
    <citation type="journal article" date="2019" name="Int. J. Syst. Evol. Microbiol.">
        <title>The Global Catalogue of Microorganisms (GCM) 10K type strain sequencing project: providing services to taxonomists for standard genome sequencing and annotation.</title>
        <authorList>
            <consortium name="The Broad Institute Genomics Platform"/>
            <consortium name="The Broad Institute Genome Sequencing Center for Infectious Disease"/>
            <person name="Wu L."/>
            <person name="Ma J."/>
        </authorList>
    </citation>
    <scope>NUCLEOTIDE SEQUENCE [LARGE SCALE GENOMIC DNA]</scope>
    <source>
        <strain evidence="2">JCM 12165</strain>
    </source>
</reference>
<protein>
    <submittedName>
        <fullName evidence="1">AAA family ATPase</fullName>
    </submittedName>
</protein>
<comment type="caution">
    <text evidence="1">The sequence shown here is derived from an EMBL/GenBank/DDBJ whole genome shotgun (WGS) entry which is preliminary data.</text>
</comment>
<dbReference type="RefSeq" id="WP_343970118.1">
    <property type="nucleotide sequence ID" value="NZ_BAAAJG010000001.1"/>
</dbReference>
<organism evidence="1 2">
    <name type="scientific">Pseudonocardia aurantiaca</name>
    <dbReference type="NCBI Taxonomy" id="75290"/>
    <lineage>
        <taxon>Bacteria</taxon>
        <taxon>Bacillati</taxon>
        <taxon>Actinomycetota</taxon>
        <taxon>Actinomycetes</taxon>
        <taxon>Pseudonocardiales</taxon>
        <taxon>Pseudonocardiaceae</taxon>
        <taxon>Pseudonocardia</taxon>
    </lineage>
</organism>
<sequence length="180" mass="19829">MADVIVWVNGAFGSGKTTLVGELHRRLPDALVFDPEHIGYVLREIVEAPTGNFQDLPLWRRQVAAMAVGLVEEYRRPLLVPMTLVTAGYAEEIFETVRQAGIPARHFYLDVPANELARRMDTRTLLPGDPERDAAVRAWCKAQIELCAQAKEQLPPDTTVLDGLQPVASLATAVLAEVSD</sequence>
<keyword evidence="2" id="KW-1185">Reference proteome</keyword>
<dbReference type="EMBL" id="JBHUCP010000003">
    <property type="protein sequence ID" value="MFD1528742.1"/>
    <property type="molecule type" value="Genomic_DNA"/>
</dbReference>
<dbReference type="InterPro" id="IPR027417">
    <property type="entry name" value="P-loop_NTPase"/>
</dbReference>
<dbReference type="SUPFAM" id="SSF52540">
    <property type="entry name" value="P-loop containing nucleoside triphosphate hydrolases"/>
    <property type="match status" value="1"/>
</dbReference>